<evidence type="ECO:0000256" key="1">
    <source>
        <dbReference type="SAM" id="Phobius"/>
    </source>
</evidence>
<keyword evidence="5" id="KW-1185">Reference proteome</keyword>
<evidence type="ECO:0000259" key="3">
    <source>
        <dbReference type="Pfam" id="PF16344"/>
    </source>
</evidence>
<dbReference type="PIRSF" id="PIRSF018266">
    <property type="entry name" value="FecR"/>
    <property type="match status" value="1"/>
</dbReference>
<dbReference type="InterPro" id="IPR032508">
    <property type="entry name" value="FecR_C"/>
</dbReference>
<gene>
    <name evidence="4" type="ORF">HMPREF9446_01943</name>
</gene>
<dbReference type="InterPro" id="IPR006860">
    <property type="entry name" value="FecR"/>
</dbReference>
<dbReference type="PANTHER" id="PTHR30273">
    <property type="entry name" value="PERIPLASMIC SIGNAL SENSOR AND SIGMA FACTOR ACTIVATOR FECR-RELATED"/>
    <property type="match status" value="1"/>
</dbReference>
<feature type="domain" description="FecR protein" evidence="2">
    <location>
        <begin position="101"/>
        <end position="197"/>
    </location>
</feature>
<organism evidence="4 5">
    <name type="scientific">Bacteroides fluxus YIT 12057</name>
    <dbReference type="NCBI Taxonomy" id="763034"/>
    <lineage>
        <taxon>Bacteria</taxon>
        <taxon>Pseudomonadati</taxon>
        <taxon>Bacteroidota</taxon>
        <taxon>Bacteroidia</taxon>
        <taxon>Bacteroidales</taxon>
        <taxon>Bacteroidaceae</taxon>
        <taxon>Bacteroides</taxon>
    </lineage>
</organism>
<dbReference type="GO" id="GO:0016989">
    <property type="term" value="F:sigma factor antagonist activity"/>
    <property type="evidence" value="ECO:0007669"/>
    <property type="project" value="TreeGrafter"/>
</dbReference>
<dbReference type="GeneID" id="86049544"/>
<keyword evidence="1" id="KW-0812">Transmembrane</keyword>
<proteinExistence type="predicted"/>
<protein>
    <submittedName>
        <fullName evidence="4">Sigma factor regulatory protein, FecR/PupR family</fullName>
    </submittedName>
</protein>
<evidence type="ECO:0000313" key="4">
    <source>
        <dbReference type="EMBL" id="EGF57095.1"/>
    </source>
</evidence>
<dbReference type="AlphaFoldDB" id="F3PT77"/>
<dbReference type="STRING" id="763034.HMPREF9446_01943"/>
<dbReference type="InterPro" id="IPR012373">
    <property type="entry name" value="Ferrdict_sens_TM"/>
</dbReference>
<feature type="domain" description="Protein FecR C-terminal" evidence="3">
    <location>
        <begin position="238"/>
        <end position="307"/>
    </location>
</feature>
<dbReference type="Pfam" id="PF04773">
    <property type="entry name" value="FecR"/>
    <property type="match status" value="1"/>
</dbReference>
<name>F3PT77_9BACE</name>
<dbReference type="Pfam" id="PF16344">
    <property type="entry name" value="FecR_C"/>
    <property type="match status" value="1"/>
</dbReference>
<evidence type="ECO:0000313" key="5">
    <source>
        <dbReference type="Proteomes" id="UP000003416"/>
    </source>
</evidence>
<dbReference type="HOGENOM" id="CLU_050192_2_3_10"/>
<evidence type="ECO:0000259" key="2">
    <source>
        <dbReference type="Pfam" id="PF04773"/>
    </source>
</evidence>
<dbReference type="PANTHER" id="PTHR30273:SF2">
    <property type="entry name" value="PROTEIN FECR"/>
    <property type="match status" value="1"/>
</dbReference>
<dbReference type="Gene3D" id="2.60.120.1440">
    <property type="match status" value="1"/>
</dbReference>
<accession>F3PT77</accession>
<dbReference type="EMBL" id="AFBN01000034">
    <property type="protein sequence ID" value="EGF57095.1"/>
    <property type="molecule type" value="Genomic_DNA"/>
</dbReference>
<dbReference type="RefSeq" id="WP_009125210.1">
    <property type="nucleotide sequence ID" value="NZ_GL882631.1"/>
</dbReference>
<reference evidence="4 5" key="1">
    <citation type="submission" date="2011-02" db="EMBL/GenBank/DDBJ databases">
        <authorList>
            <person name="Weinstock G."/>
            <person name="Sodergren E."/>
            <person name="Clifton S."/>
            <person name="Fulton L."/>
            <person name="Fulton B."/>
            <person name="Courtney L."/>
            <person name="Fronick C."/>
            <person name="Harrison M."/>
            <person name="Strong C."/>
            <person name="Farmer C."/>
            <person name="Delahaunty K."/>
            <person name="Markovic C."/>
            <person name="Hall O."/>
            <person name="Minx P."/>
            <person name="Tomlinson C."/>
            <person name="Mitreva M."/>
            <person name="Hou S."/>
            <person name="Chen J."/>
            <person name="Wollam A."/>
            <person name="Pepin K.H."/>
            <person name="Johnson M."/>
            <person name="Bhonagiri V."/>
            <person name="Zhang X."/>
            <person name="Suruliraj S."/>
            <person name="Warren W."/>
            <person name="Chinwalla A."/>
            <person name="Mardis E.R."/>
            <person name="Wilson R.K."/>
        </authorList>
    </citation>
    <scope>NUCLEOTIDE SEQUENCE [LARGE SCALE GENOMIC DNA]</scope>
    <source>
        <strain evidence="4 5">YIT 12057</strain>
    </source>
</reference>
<comment type="caution">
    <text evidence="4">The sequence shown here is derived from an EMBL/GenBank/DDBJ whole genome shotgun (WGS) entry which is preliminary data.</text>
</comment>
<dbReference type="Proteomes" id="UP000003416">
    <property type="component" value="Unassembled WGS sequence"/>
</dbReference>
<dbReference type="Gene3D" id="3.55.50.30">
    <property type="match status" value="1"/>
</dbReference>
<dbReference type="eggNOG" id="COG3712">
    <property type="taxonomic scope" value="Bacteria"/>
</dbReference>
<keyword evidence="1" id="KW-1133">Transmembrane helix</keyword>
<feature type="transmembrane region" description="Helical" evidence="1">
    <location>
        <begin position="72"/>
        <end position="90"/>
    </location>
</feature>
<keyword evidence="1" id="KW-0472">Membrane</keyword>
<sequence>MNRETLYRFFYGTATSKEGNEIRKHLEASDENWKEFLRERKLFDALLLNDNLEISGKTHNRNVLSHKFIREAIKVVAIFLFAIGISFLWMQESDNQDSKTVITTLNGQMANAILPDGTKVWLNSNTRLEYPVSFDRNKREVHVDGEVYFEVAHNTKKPFVVYTPQQENVEVMGTKFYVEAYSGQNSFETALMEGSVRVNAGTKSVFLLPLQRVVVKEGRMSVEKITDLDVYRWREGLICFKSKHFTEIIEGLKKYYGVNISITDRNIKNPQLTVKFRLSDGIEHALRVLQHDVRFSYLRDDEKNTFIIQK</sequence>